<dbReference type="EMBL" id="JAGINF010000006">
    <property type="protein sequence ID" value="MBP2220011.1"/>
    <property type="molecule type" value="Genomic_DNA"/>
</dbReference>
<keyword evidence="1" id="KW-1133">Transmembrane helix</keyword>
<accession>A0A2L1C9N1</accession>
<dbReference type="EMBL" id="JACDUJ010000001">
    <property type="protein sequence ID" value="MBA2846261.1"/>
    <property type="molecule type" value="Genomic_DNA"/>
</dbReference>
<feature type="transmembrane region" description="Helical" evidence="1">
    <location>
        <begin position="59"/>
        <end position="79"/>
    </location>
</feature>
<dbReference type="EMBL" id="JACDUO010000002">
    <property type="protein sequence ID" value="MBA2864475.1"/>
    <property type="molecule type" value="Genomic_DNA"/>
</dbReference>
<dbReference type="InterPro" id="IPR007211">
    <property type="entry name" value="DUF378"/>
</dbReference>
<reference evidence="2" key="2">
    <citation type="submission" date="2018-02" db="EMBL/GenBank/DDBJ databases">
        <title>Complete genome sequence of the Methanococcus maripaludis type strain JJ (DSM 2067), a model for selenoprotein synthesis in Archaea.</title>
        <authorList>
            <person name="Poehlein A."/>
            <person name="Heym D."/>
            <person name="Quitzke V."/>
            <person name="Fersch J."/>
            <person name="Daniel R."/>
            <person name="Rother M."/>
        </authorList>
    </citation>
    <scope>NUCLEOTIDE SEQUENCE [LARGE SCALE GENOMIC DNA]</scope>
    <source>
        <strain evidence="2">DSM 2067</strain>
    </source>
</reference>
<keyword evidence="1" id="KW-0812">Transmembrane</keyword>
<dbReference type="Proteomes" id="UP000722095">
    <property type="component" value="Unassembled WGS sequence"/>
</dbReference>
<dbReference type="AlphaFoldDB" id="A0A2L1C9N1"/>
<evidence type="ECO:0000313" key="14">
    <source>
        <dbReference type="Proteomes" id="UP000239462"/>
    </source>
</evidence>
<evidence type="ECO:0000313" key="21">
    <source>
        <dbReference type="Proteomes" id="UP000584706"/>
    </source>
</evidence>
<evidence type="ECO:0000313" key="17">
    <source>
        <dbReference type="Proteomes" id="UP000564425"/>
    </source>
</evidence>
<evidence type="ECO:0000313" key="6">
    <source>
        <dbReference type="EMBL" id="MBA2858758.1"/>
    </source>
</evidence>
<dbReference type="Proteomes" id="UP000567099">
    <property type="component" value="Unassembled WGS sequence"/>
</dbReference>
<dbReference type="EMBL" id="JACDUK010000002">
    <property type="protein sequence ID" value="MBA2853033.1"/>
    <property type="molecule type" value="Genomic_DNA"/>
</dbReference>
<reference evidence="15 16" key="3">
    <citation type="submission" date="2020-07" db="EMBL/GenBank/DDBJ databases">
        <title>Genomic Encyclopedia of Type Strains, Phase IV (KMG-V): Genome sequencing to study the core and pangenomes of soil and plant-associated prokaryotes.</title>
        <authorList>
            <person name="Whitman W."/>
        </authorList>
    </citation>
    <scope>NUCLEOTIDE SEQUENCE [LARGE SCALE GENOMIC DNA]</scope>
    <source>
        <strain evidence="4 17">A1</strain>
        <strain evidence="3 20">A5</strain>
        <strain evidence="6 16">C12</strain>
        <strain evidence="8 18">C13</strain>
        <strain evidence="7 19">C9</strain>
        <strain evidence="10 22">D1</strain>
        <strain evidence="9 21">DSM 7078</strain>
        <strain evidence="12">RC</strain>
        <strain evidence="5 15">S1</strain>
    </source>
</reference>
<evidence type="ECO:0000256" key="1">
    <source>
        <dbReference type="SAM" id="Phobius"/>
    </source>
</evidence>
<dbReference type="Proteomes" id="UP000564425">
    <property type="component" value="Unassembled WGS sequence"/>
</dbReference>
<reference evidence="11" key="4">
    <citation type="submission" date="2020-07" db="EMBL/GenBank/DDBJ databases">
        <title>Severe corrosion of carbon steel in oil field produced water can be linked to methanogenic archaea containing a special type of NiFe hydrogenase.</title>
        <authorList>
            <person name="Lahme S."/>
            <person name="Mand J."/>
            <person name="Longwell J."/>
            <person name="Smith R."/>
            <person name="Enning D."/>
        </authorList>
    </citation>
    <scope>NUCLEOTIDE SEQUENCE</scope>
    <source>
        <strain evidence="11">MIC098Bin5</strain>
    </source>
</reference>
<dbReference type="EMBL" id="JACCQJ010000002">
    <property type="protein sequence ID" value="MBG0769640.1"/>
    <property type="molecule type" value="Genomic_DNA"/>
</dbReference>
<dbReference type="Proteomes" id="UP000558015">
    <property type="component" value="Unassembled WGS sequence"/>
</dbReference>
<evidence type="ECO:0000313" key="15">
    <source>
        <dbReference type="Proteomes" id="UP000522365"/>
    </source>
</evidence>
<feature type="transmembrane region" description="Helical" evidence="1">
    <location>
        <begin position="26"/>
        <end position="47"/>
    </location>
</feature>
<dbReference type="EMBL" id="JACHIQ010000002">
    <property type="protein sequence ID" value="MBB6067490.1"/>
    <property type="molecule type" value="Genomic_DNA"/>
</dbReference>
<evidence type="ECO:0000313" key="22">
    <source>
        <dbReference type="Proteomes" id="UP000590564"/>
    </source>
</evidence>
<organism evidence="2 14">
    <name type="scientific">Methanococcus maripaludis</name>
    <name type="common">Methanococcus deltae</name>
    <dbReference type="NCBI Taxonomy" id="39152"/>
    <lineage>
        <taxon>Archaea</taxon>
        <taxon>Methanobacteriati</taxon>
        <taxon>Methanobacteriota</taxon>
        <taxon>Methanomada group</taxon>
        <taxon>Methanococci</taxon>
        <taxon>Methanococcales</taxon>
        <taxon>Methanococcaceae</taxon>
        <taxon>Methanococcus</taxon>
    </lineage>
</organism>
<dbReference type="Proteomes" id="UP000522365">
    <property type="component" value="Unassembled WGS sequence"/>
</dbReference>
<sequence length="82" mass="9147">MEGEHHIEKRPSIVSRTHSRKDALDWVSIVLVIIGGLNWGLVGAFNIDLIQVVFGSFPSVARILYILVGLSAIYMIYYASKT</sequence>
<evidence type="ECO:0000313" key="5">
    <source>
        <dbReference type="EMBL" id="MBA2853033.1"/>
    </source>
</evidence>
<evidence type="ECO:0000313" key="7">
    <source>
        <dbReference type="EMBL" id="MBA2860914.1"/>
    </source>
</evidence>
<dbReference type="EMBL" id="JACDUM010000004">
    <property type="protein sequence ID" value="MBA2860914.1"/>
    <property type="molecule type" value="Genomic_DNA"/>
</dbReference>
<dbReference type="EMBL" id="CP026606">
    <property type="protein sequence ID" value="AVB76013.1"/>
    <property type="molecule type" value="Genomic_DNA"/>
</dbReference>
<keyword evidence="1" id="KW-0472">Membrane</keyword>
<dbReference type="Proteomes" id="UP000568063">
    <property type="component" value="Unassembled WGS sequence"/>
</dbReference>
<evidence type="ECO:0000313" key="11">
    <source>
        <dbReference type="EMBL" id="MBG0769640.1"/>
    </source>
</evidence>
<evidence type="ECO:0000313" key="12">
    <source>
        <dbReference type="EMBL" id="MBM7408341.1"/>
    </source>
</evidence>
<dbReference type="Proteomes" id="UP000590564">
    <property type="component" value="Unassembled WGS sequence"/>
</dbReference>
<evidence type="ECO:0000313" key="2">
    <source>
        <dbReference type="EMBL" id="AVB76013.1"/>
    </source>
</evidence>
<dbReference type="Proteomes" id="UP000239462">
    <property type="component" value="Chromosome"/>
</dbReference>
<dbReference type="PANTHER" id="PTHR37304:SF1">
    <property type="entry name" value="MEMBRANE PROTEIN"/>
    <property type="match status" value="1"/>
</dbReference>
<reference evidence="14" key="1">
    <citation type="journal article" date="2018" name="Genome Announc.">
        <title>Complete Genome Sequence of the Methanococcus maripaludis Type Strain JJ (DSM 2067), a Model for Selenoprotein Synthesis in Archaea.</title>
        <authorList>
            <person name="Poehlein A."/>
            <person name="Heym D."/>
            <person name="Quitzke V."/>
            <person name="Fersch J."/>
            <person name="Daniel R."/>
            <person name="Rother M."/>
        </authorList>
    </citation>
    <scope>NUCLEOTIDE SEQUENCE [LARGE SCALE GENOMIC DNA]</scope>
    <source>
        <strain evidence="14">DSM 2067</strain>
    </source>
</reference>
<evidence type="ECO:0000313" key="20">
    <source>
        <dbReference type="Proteomes" id="UP000571854"/>
    </source>
</evidence>
<dbReference type="PANTHER" id="PTHR37304">
    <property type="entry name" value="MEMBRANE PROTEIN-RELATED"/>
    <property type="match status" value="1"/>
</dbReference>
<dbReference type="Proteomes" id="UP000714405">
    <property type="component" value="Unassembled WGS sequence"/>
</dbReference>
<evidence type="ECO:0000313" key="13">
    <source>
        <dbReference type="EMBL" id="MBP2220011.1"/>
    </source>
</evidence>
<evidence type="ECO:0000313" key="8">
    <source>
        <dbReference type="EMBL" id="MBA2864475.1"/>
    </source>
</evidence>
<proteinExistence type="predicted"/>
<evidence type="ECO:0000313" key="3">
    <source>
        <dbReference type="EMBL" id="MBA2846261.1"/>
    </source>
</evidence>
<dbReference type="Proteomes" id="UP000742560">
    <property type="component" value="Unassembled WGS sequence"/>
</dbReference>
<dbReference type="Proteomes" id="UP000584706">
    <property type="component" value="Unassembled WGS sequence"/>
</dbReference>
<dbReference type="Proteomes" id="UP000571854">
    <property type="component" value="Unassembled WGS sequence"/>
</dbReference>
<dbReference type="EMBL" id="JACDUH010000002">
    <property type="protein sequence ID" value="MBA2851513.1"/>
    <property type="molecule type" value="Genomic_DNA"/>
</dbReference>
<name>A0A2L1C9N1_METMI</name>
<dbReference type="Pfam" id="PF04070">
    <property type="entry name" value="DUF378"/>
    <property type="match status" value="1"/>
</dbReference>
<dbReference type="RefSeq" id="WP_013998850.1">
    <property type="nucleotide sequence ID" value="NZ_BAAABJ010000001.1"/>
</dbReference>
<evidence type="ECO:0000313" key="18">
    <source>
        <dbReference type="Proteomes" id="UP000567099"/>
    </source>
</evidence>
<evidence type="ECO:0000313" key="19">
    <source>
        <dbReference type="Proteomes" id="UP000568063"/>
    </source>
</evidence>
<gene>
    <name evidence="11" type="ORF">H0S71_07075</name>
    <name evidence="12" type="ORF">HNP85_000013</name>
    <name evidence="4" type="ORF">HNP86_001666</name>
    <name evidence="3" type="ORF">HNP88_000445</name>
    <name evidence="5" type="ORF">HNP89_000990</name>
    <name evidence="7" type="ORF">HNP91_001746</name>
    <name evidence="6" type="ORF">HNP93_001459</name>
    <name evidence="8" type="ORF">HNP94_001497</name>
    <name evidence="10" type="ORF">HNP96_001802</name>
    <name evidence="9" type="ORF">HNP97_001000</name>
    <name evidence="13" type="ORF">J2745_001518</name>
    <name evidence="2" type="ORF">MMJJ_05970</name>
</gene>
<dbReference type="KEGG" id="mmad:MMJJ_05970"/>
<evidence type="ECO:0000313" key="4">
    <source>
        <dbReference type="EMBL" id="MBA2851513.1"/>
    </source>
</evidence>
<dbReference type="EMBL" id="JAFBBC010000001">
    <property type="protein sequence ID" value="MBM7408341.1"/>
    <property type="molecule type" value="Genomic_DNA"/>
</dbReference>
<dbReference type="EMBL" id="JACHED010000005">
    <property type="protein sequence ID" value="MBB6497743.1"/>
    <property type="molecule type" value="Genomic_DNA"/>
</dbReference>
<protein>
    <submittedName>
        <fullName evidence="11">DUF378 domain-containing protein</fullName>
    </submittedName>
</protein>
<dbReference type="EMBL" id="JACDUN010000001">
    <property type="protein sequence ID" value="MBA2858758.1"/>
    <property type="molecule type" value="Genomic_DNA"/>
</dbReference>
<evidence type="ECO:0000313" key="10">
    <source>
        <dbReference type="EMBL" id="MBB6497743.1"/>
    </source>
</evidence>
<evidence type="ECO:0000313" key="16">
    <source>
        <dbReference type="Proteomes" id="UP000558015"/>
    </source>
</evidence>
<evidence type="ECO:0000313" key="9">
    <source>
        <dbReference type="EMBL" id="MBB6067490.1"/>
    </source>
</evidence>
<reference evidence="13" key="5">
    <citation type="submission" date="2021-03" db="EMBL/GenBank/DDBJ databases">
        <title>Genomic Encyclopedia of Type Strains, Phase IV (KMG-IV): sequencing the most valuable type-strain genomes for metagenomic binning, comparative biology and taxonomic classification.</title>
        <authorList>
            <person name="Goeker M."/>
        </authorList>
    </citation>
    <scope>NUCLEOTIDE SEQUENCE</scope>
    <source>
        <strain evidence="13">DSM 2771</strain>
    </source>
</reference>
<dbReference type="GeneID" id="10981876"/>